<sequence length="238" mass="24706">MTEIDPMAPAAAFAELGRIKFSETDFSGVLTRVAGLATRAVPGADQVSVTLVGAGGAHTAAFTGGLALALDEAQYEQGDGPCLTAAAANSTVHVADMAAESRWPNWAGIAVTAGAHSSLSIGLPMHEFVTGALNIYATRPGAFSDEAVSLAESFADYAAVAMANAHLYDTQATLAQHMQAAMQSRAVIEQAKGIIMGERRCTADEAFAMLAKISQDSNRRLRDVAAALVARVEANPKR</sequence>
<evidence type="ECO:0000256" key="2">
    <source>
        <dbReference type="ARBA" id="ARBA00022777"/>
    </source>
</evidence>
<dbReference type="Pfam" id="PF13185">
    <property type="entry name" value="GAF_2"/>
    <property type="match status" value="1"/>
</dbReference>
<protein>
    <submittedName>
        <fullName evidence="6">GAF domain-containing protein</fullName>
    </submittedName>
</protein>
<dbReference type="InterPro" id="IPR003018">
    <property type="entry name" value="GAF"/>
</dbReference>
<dbReference type="Proteomes" id="UP000198243">
    <property type="component" value="Chromosome I"/>
</dbReference>
<dbReference type="InterPro" id="IPR005561">
    <property type="entry name" value="ANTAR"/>
</dbReference>
<accession>A0A1C4XX41</accession>
<keyword evidence="1" id="KW-0808">Transferase</keyword>
<dbReference type="InterPro" id="IPR011006">
    <property type="entry name" value="CheY-like_superfamily"/>
</dbReference>
<dbReference type="SUPFAM" id="SSF52172">
    <property type="entry name" value="CheY-like"/>
    <property type="match status" value="1"/>
</dbReference>
<proteinExistence type="predicted"/>
<dbReference type="RefSeq" id="WP_089021059.1">
    <property type="nucleotide sequence ID" value="NZ_LT607412.1"/>
</dbReference>
<evidence type="ECO:0000256" key="1">
    <source>
        <dbReference type="ARBA" id="ARBA00022679"/>
    </source>
</evidence>
<evidence type="ECO:0000313" key="6">
    <source>
        <dbReference type="EMBL" id="SCF13069.1"/>
    </source>
</evidence>
<dbReference type="AlphaFoldDB" id="A0A1C4XX41"/>
<evidence type="ECO:0000256" key="4">
    <source>
        <dbReference type="ARBA" id="ARBA00023163"/>
    </source>
</evidence>
<evidence type="ECO:0000313" key="7">
    <source>
        <dbReference type="Proteomes" id="UP000198243"/>
    </source>
</evidence>
<dbReference type="GO" id="GO:0003723">
    <property type="term" value="F:RNA binding"/>
    <property type="evidence" value="ECO:0007669"/>
    <property type="project" value="InterPro"/>
</dbReference>
<dbReference type="Pfam" id="PF03861">
    <property type="entry name" value="ANTAR"/>
    <property type="match status" value="1"/>
</dbReference>
<evidence type="ECO:0000256" key="3">
    <source>
        <dbReference type="ARBA" id="ARBA00023015"/>
    </source>
</evidence>
<name>A0A1C4XX41_9ACTN</name>
<keyword evidence="7" id="KW-1185">Reference proteome</keyword>
<keyword evidence="2" id="KW-0418">Kinase</keyword>
<dbReference type="Gene3D" id="3.30.450.40">
    <property type="match status" value="1"/>
</dbReference>
<dbReference type="InterPro" id="IPR036388">
    <property type="entry name" value="WH-like_DNA-bd_sf"/>
</dbReference>
<dbReference type="EMBL" id="LT607412">
    <property type="protein sequence ID" value="SCF13069.1"/>
    <property type="molecule type" value="Genomic_DNA"/>
</dbReference>
<dbReference type="PROSITE" id="PS50921">
    <property type="entry name" value="ANTAR"/>
    <property type="match status" value="1"/>
</dbReference>
<dbReference type="InterPro" id="IPR029016">
    <property type="entry name" value="GAF-like_dom_sf"/>
</dbReference>
<dbReference type="PIRSF" id="PIRSF036625">
    <property type="entry name" value="GAF_ANTAR"/>
    <property type="match status" value="1"/>
</dbReference>
<keyword evidence="3" id="KW-0805">Transcription regulation</keyword>
<dbReference type="OrthoDB" id="3688893at2"/>
<dbReference type="SUPFAM" id="SSF55781">
    <property type="entry name" value="GAF domain-like"/>
    <property type="match status" value="1"/>
</dbReference>
<evidence type="ECO:0000259" key="5">
    <source>
        <dbReference type="PROSITE" id="PS50921"/>
    </source>
</evidence>
<organism evidence="6 7">
    <name type="scientific">Micromonospora coriariae</name>
    <dbReference type="NCBI Taxonomy" id="285665"/>
    <lineage>
        <taxon>Bacteria</taxon>
        <taxon>Bacillati</taxon>
        <taxon>Actinomycetota</taxon>
        <taxon>Actinomycetes</taxon>
        <taxon>Micromonosporales</taxon>
        <taxon>Micromonosporaceae</taxon>
        <taxon>Micromonospora</taxon>
    </lineage>
</organism>
<dbReference type="Gene3D" id="1.10.10.10">
    <property type="entry name" value="Winged helix-like DNA-binding domain superfamily/Winged helix DNA-binding domain"/>
    <property type="match status" value="1"/>
</dbReference>
<dbReference type="SMART" id="SM00065">
    <property type="entry name" value="GAF"/>
    <property type="match status" value="1"/>
</dbReference>
<dbReference type="SMART" id="SM01012">
    <property type="entry name" value="ANTAR"/>
    <property type="match status" value="1"/>
</dbReference>
<keyword evidence="4" id="KW-0804">Transcription</keyword>
<dbReference type="GO" id="GO:0016301">
    <property type="term" value="F:kinase activity"/>
    <property type="evidence" value="ECO:0007669"/>
    <property type="project" value="UniProtKB-KW"/>
</dbReference>
<reference evidence="7" key="1">
    <citation type="submission" date="2016-06" db="EMBL/GenBank/DDBJ databases">
        <authorList>
            <person name="Varghese N."/>
            <person name="Submissions Spin"/>
        </authorList>
    </citation>
    <scope>NUCLEOTIDE SEQUENCE [LARGE SCALE GENOMIC DNA]</scope>
    <source>
        <strain evidence="7">DSM 44875</strain>
    </source>
</reference>
<feature type="domain" description="ANTAR" evidence="5">
    <location>
        <begin position="168"/>
        <end position="229"/>
    </location>
</feature>
<gene>
    <name evidence="6" type="ORF">GA0070607_5904</name>
</gene>
<dbReference type="InterPro" id="IPR012074">
    <property type="entry name" value="GAF_ANTAR"/>
</dbReference>